<feature type="region of interest" description="Disordered" evidence="5">
    <location>
        <begin position="222"/>
        <end position="241"/>
    </location>
</feature>
<dbReference type="InterPro" id="IPR002692">
    <property type="entry name" value="S45"/>
</dbReference>
<dbReference type="PANTHER" id="PTHR34218:SF3">
    <property type="entry name" value="ACYL-HOMOSERINE LACTONE ACYLASE PVDQ"/>
    <property type="match status" value="1"/>
</dbReference>
<evidence type="ECO:0000256" key="5">
    <source>
        <dbReference type="SAM" id="MobiDB-lite"/>
    </source>
</evidence>
<name>A0ABP6B100_9ACTN</name>
<dbReference type="Gene3D" id="2.30.120.10">
    <property type="match status" value="1"/>
</dbReference>
<keyword evidence="3" id="KW-0378">Hydrolase</keyword>
<evidence type="ECO:0000313" key="7">
    <source>
        <dbReference type="Proteomes" id="UP001499978"/>
    </source>
</evidence>
<dbReference type="SUPFAM" id="SSF56235">
    <property type="entry name" value="N-terminal nucleophile aminohydrolases (Ntn hydrolases)"/>
    <property type="match status" value="1"/>
</dbReference>
<dbReference type="InterPro" id="IPR023343">
    <property type="entry name" value="Penicillin_amidase_dom1"/>
</dbReference>
<reference evidence="7" key="1">
    <citation type="journal article" date="2019" name="Int. J. Syst. Evol. Microbiol.">
        <title>The Global Catalogue of Microorganisms (GCM) 10K type strain sequencing project: providing services to taxonomists for standard genome sequencing and annotation.</title>
        <authorList>
            <consortium name="The Broad Institute Genomics Platform"/>
            <consortium name="The Broad Institute Genome Sequencing Center for Infectious Disease"/>
            <person name="Wu L."/>
            <person name="Ma J."/>
        </authorList>
    </citation>
    <scope>NUCLEOTIDE SEQUENCE [LARGE SCALE GENOMIC DNA]</scope>
    <source>
        <strain evidence="7">JCM 3367</strain>
    </source>
</reference>
<dbReference type="InterPro" id="IPR043146">
    <property type="entry name" value="Penicillin_amidase_N_B-knob"/>
</dbReference>
<dbReference type="Gene3D" id="3.60.20.10">
    <property type="entry name" value="Glutamine Phosphoribosylpyrophosphate, subunit 1, domain 1"/>
    <property type="match status" value="1"/>
</dbReference>
<proteinExistence type="inferred from homology"/>
<comment type="similarity">
    <text evidence="1">Belongs to the peptidase S45 family.</text>
</comment>
<dbReference type="Proteomes" id="UP001499978">
    <property type="component" value="Unassembled WGS sequence"/>
</dbReference>
<dbReference type="Pfam" id="PF01804">
    <property type="entry name" value="Penicil_amidase"/>
    <property type="match status" value="1"/>
</dbReference>
<evidence type="ECO:0000313" key="6">
    <source>
        <dbReference type="EMBL" id="GAA2531300.1"/>
    </source>
</evidence>
<comment type="caution">
    <text evidence="6">The sequence shown here is derived from an EMBL/GenBank/DDBJ whole genome shotgun (WGS) entry which is preliminary data.</text>
</comment>
<evidence type="ECO:0000256" key="2">
    <source>
        <dbReference type="ARBA" id="ARBA00022729"/>
    </source>
</evidence>
<keyword evidence="2" id="KW-0732">Signal</keyword>
<evidence type="ECO:0000256" key="4">
    <source>
        <dbReference type="ARBA" id="ARBA00023145"/>
    </source>
</evidence>
<evidence type="ECO:0000256" key="3">
    <source>
        <dbReference type="ARBA" id="ARBA00022801"/>
    </source>
</evidence>
<dbReference type="InterPro" id="IPR043147">
    <property type="entry name" value="Penicillin_amidase_A-knob"/>
</dbReference>
<dbReference type="Gene3D" id="1.10.1400.10">
    <property type="match status" value="1"/>
</dbReference>
<evidence type="ECO:0000256" key="1">
    <source>
        <dbReference type="ARBA" id="ARBA00006586"/>
    </source>
</evidence>
<sequence>MLHRRGVGRGRLKEVSELTRPLPTPVRRAAVAALAAVTAVLSLTPPPSATAAPQRGFHSVVRDTEYGIPHIVAADFGGLGYGYGYAAAKDNICLLADGYLTVDGQRSQFHDSRAAVDTGFGRASSTLNSDIYFQDLKDRRVVEDLVRRPAPLGPTHEVRDMVRGYAAGYNRYLRDTGVANIGDPACRGAEWVRPITELDVYRYVHAFTISAGTGSVIDGLTTAQPPESGLPAPAASPAPVPAGGVWSPETRAELGSNGIAIGRDGTGKGVRSVLLGNPHYPWQGVRRFWQSHLSIPGRFDVAGAGLLGFPGVMIGHNQNMAWSHTVATPTTIGLFELPVDHANPTRYLVDGASEAMTSNRVTVQVRQADGTMSPVSRTLWSTRFGPVLAGVPGRSLPWASTVHTIRDANVANMRALNTWFELGGARNTAEVDKALSRNQGIPWLNTIATDRDGHAYFGDIQAVPNVSDERLASCSTALGRKMFAANGIPVLDGGRAECGWATDADALEPGLMGPAQLPRLTRTDFVTNANDSAWLTNPAAPLVGFPTILGASGTPRSARTQESIVAVQRRITGADGLPGRGFSGKFMRGLLFSDHSRVAELTAADAITMCTAFPDGMAPGSAGPEKVSAACAALASWDHTFRTDSRGSLLYARFVQRLGGAAVPGGPWAEPFNAADPVNTPRGLALAKVEVQRAFADAVADLRQAGIAADAPLGDHQSVTRRGVVLPMHGAPHSLGVLNVVSPVWKPGAGNVDIMQGSSFIQTVEFPESGGPRTQTLLTYSQSADQTSAHFADQTALFSASRWVPAGFSASTGQHVSVLSE</sequence>
<protein>
    <submittedName>
        <fullName evidence="6">Penicillin acylase family protein</fullName>
    </submittedName>
</protein>
<gene>
    <name evidence="6" type="ORF">GCM10010201_33540</name>
</gene>
<organism evidence="6 7">
    <name type="scientific">Pilimelia columellifera subsp. columellifera</name>
    <dbReference type="NCBI Taxonomy" id="706583"/>
    <lineage>
        <taxon>Bacteria</taxon>
        <taxon>Bacillati</taxon>
        <taxon>Actinomycetota</taxon>
        <taxon>Actinomycetes</taxon>
        <taxon>Micromonosporales</taxon>
        <taxon>Micromonosporaceae</taxon>
        <taxon>Pilimelia</taxon>
    </lineage>
</organism>
<dbReference type="PANTHER" id="PTHR34218">
    <property type="entry name" value="PEPTIDASE S45 PENICILLIN AMIDASE"/>
    <property type="match status" value="1"/>
</dbReference>
<dbReference type="InterPro" id="IPR029055">
    <property type="entry name" value="Ntn_hydrolases_N"/>
</dbReference>
<keyword evidence="7" id="KW-1185">Reference proteome</keyword>
<keyword evidence="4" id="KW-0865">Zymogen</keyword>
<accession>A0ABP6B100</accession>
<dbReference type="EMBL" id="BAAARY010000025">
    <property type="protein sequence ID" value="GAA2531300.1"/>
    <property type="molecule type" value="Genomic_DNA"/>
</dbReference>
<dbReference type="Gene3D" id="1.10.439.10">
    <property type="entry name" value="Penicillin Amidohydrolase, domain 1"/>
    <property type="match status" value="1"/>
</dbReference>